<name>A0AC58S553_TOBAC</name>
<evidence type="ECO:0000313" key="2">
    <source>
        <dbReference type="RefSeq" id="XP_075080111.1"/>
    </source>
</evidence>
<reference evidence="2" key="2">
    <citation type="submission" date="2025-08" db="UniProtKB">
        <authorList>
            <consortium name="RefSeq"/>
        </authorList>
    </citation>
    <scope>IDENTIFICATION</scope>
    <source>
        <tissue evidence="2">Leaf</tissue>
    </source>
</reference>
<sequence>MQSLAVNYSHNHAMGPGAENSQVQGNTSSHVQVTSTTSQVQGAVNAKPSAQGDGFPFTKEQYEQIMQLLNTNHNGTSSSTSRVQVKSDPRCFASFYPDFYVFQDLFSGRVREIGRERDRLYFLQNHGSKKFTTISLVAAGIKSHMINSTIDVSLWHKRLGHVSNQTVLSIISTVAFDLIHVDVWGPYKYATFDALTQFVVFVQNQFNKTLKVVRADNGFKFVNSIYHALFQKYGIIHQKTCAYTLQQNGVAERKHRHILEVTIALRFQAHIPIKYWGHCAISAVYIINRIPTSVVNGSSPFELLYGQEPTLEHLRVLGCLCYAKQVQEKNKLLSIAKPSILMGFSNTQKVYVLLDLANYISTSYESHSLGQAPSPSTYVSLSPEGDNLRYEASEQPSSASKGVSTLLPFAYQYTTVLRRSMRTKQALLWLKDFVTCPSYKSIHYSIVNYVSYDGVSSNKATVQIAENPIFYERTKHIEIDCHFIREKIQNGLVKTEYVATKEQLADVLTKGLTKVKHEYLMSKLDVLNVFVPPNLRGVLRKEE</sequence>
<protein>
    <submittedName>
        <fullName evidence="2">Uncharacterized protein LOC142165460</fullName>
    </submittedName>
</protein>
<evidence type="ECO:0000313" key="1">
    <source>
        <dbReference type="Proteomes" id="UP000790787"/>
    </source>
</evidence>
<organism evidence="1 2">
    <name type="scientific">Nicotiana tabacum</name>
    <name type="common">Common tobacco</name>
    <dbReference type="NCBI Taxonomy" id="4097"/>
    <lineage>
        <taxon>Eukaryota</taxon>
        <taxon>Viridiplantae</taxon>
        <taxon>Streptophyta</taxon>
        <taxon>Embryophyta</taxon>
        <taxon>Tracheophyta</taxon>
        <taxon>Spermatophyta</taxon>
        <taxon>Magnoliopsida</taxon>
        <taxon>eudicotyledons</taxon>
        <taxon>Gunneridae</taxon>
        <taxon>Pentapetalae</taxon>
        <taxon>asterids</taxon>
        <taxon>lamiids</taxon>
        <taxon>Solanales</taxon>
        <taxon>Solanaceae</taxon>
        <taxon>Nicotianoideae</taxon>
        <taxon>Nicotianeae</taxon>
        <taxon>Nicotiana</taxon>
    </lineage>
</organism>
<gene>
    <name evidence="2" type="primary">LOC142165460</name>
</gene>
<dbReference type="Proteomes" id="UP000790787">
    <property type="component" value="Chromosome 10"/>
</dbReference>
<reference evidence="1" key="1">
    <citation type="journal article" date="2014" name="Nat. Commun.">
        <title>The tobacco genome sequence and its comparison with those of tomato and potato.</title>
        <authorList>
            <person name="Sierro N."/>
            <person name="Battey J.N."/>
            <person name="Ouadi S."/>
            <person name="Bakaher N."/>
            <person name="Bovet L."/>
            <person name="Willig A."/>
            <person name="Goepfert S."/>
            <person name="Peitsch M.C."/>
            <person name="Ivanov N.V."/>
        </authorList>
    </citation>
    <scope>NUCLEOTIDE SEQUENCE [LARGE SCALE GENOMIC DNA]</scope>
</reference>
<accession>A0AC58S553</accession>
<keyword evidence="1" id="KW-1185">Reference proteome</keyword>
<proteinExistence type="predicted"/>
<dbReference type="RefSeq" id="XP_075080111.1">
    <property type="nucleotide sequence ID" value="XM_075224010.1"/>
</dbReference>